<dbReference type="InterPro" id="IPR046953">
    <property type="entry name" value="Spore_GerAC-like_C"/>
</dbReference>
<feature type="domain" description="Spore germination GerAC-like C-terminal" evidence="8">
    <location>
        <begin position="211"/>
        <end position="380"/>
    </location>
</feature>
<keyword evidence="5" id="KW-0472">Membrane</keyword>
<dbReference type="InterPro" id="IPR057336">
    <property type="entry name" value="GerAC_N"/>
</dbReference>
<dbReference type="RefSeq" id="WP_185956193.1">
    <property type="nucleotide sequence ID" value="NZ_FXTI01000006.1"/>
</dbReference>
<evidence type="ECO:0000256" key="2">
    <source>
        <dbReference type="ARBA" id="ARBA00007886"/>
    </source>
</evidence>
<evidence type="ECO:0000259" key="9">
    <source>
        <dbReference type="Pfam" id="PF25198"/>
    </source>
</evidence>
<keyword evidence="7" id="KW-0449">Lipoprotein</keyword>
<evidence type="ECO:0000259" key="8">
    <source>
        <dbReference type="Pfam" id="PF05504"/>
    </source>
</evidence>
<keyword evidence="3" id="KW-0309">Germination</keyword>
<dbReference type="PANTHER" id="PTHR35789">
    <property type="entry name" value="SPORE GERMINATION PROTEIN B3"/>
    <property type="match status" value="1"/>
</dbReference>
<dbReference type="GO" id="GO:0016020">
    <property type="term" value="C:membrane"/>
    <property type="evidence" value="ECO:0007669"/>
    <property type="project" value="UniProtKB-SubCell"/>
</dbReference>
<sequence length="383" mass="43307">MKRIIQLILSLFLFLTLTGCWDLNLLRDARMAVIVGLDRTPEGKLLSTSVIREVKITEGGEEATNLILKSTGHTPRETQDNGDRRLNNRYDISKNRVILLGEKLAREDIYPVLDILYRDPKSALNAHIAVTKGRAEHLLDLDTAGDTLIGEYVDELINSAEEKTLVPIENVQSICPVLFDPGQDFAIPYITIEKGDLQAAGIDNEKDVSVEGIAMFHGHHMTGTLNREESRLFLMMADKLNKTSRLTIQVDPGKSDDIDSYITIDMGTLKRKLDIRFNPKGEIHVDLNLDMNVEVVEYPDDKLAESTVLHRLDKKLSESITHQSEQVIKKMKRSRFDGFGIGREIMAHSPEEWHGAKWWTKTYPKVKFHPKVNVHIVGHGIIS</sequence>
<comment type="similarity">
    <text evidence="2">Belongs to the GerABKC lipoprotein family.</text>
</comment>
<feature type="domain" description="Spore germination protein N-terminal" evidence="9">
    <location>
        <begin position="26"/>
        <end position="192"/>
    </location>
</feature>
<dbReference type="AlphaFoldDB" id="A0A521DF76"/>
<keyword evidence="4" id="KW-0732">Signal</keyword>
<evidence type="ECO:0000256" key="7">
    <source>
        <dbReference type="ARBA" id="ARBA00023288"/>
    </source>
</evidence>
<evidence type="ECO:0000313" key="11">
    <source>
        <dbReference type="Proteomes" id="UP000315636"/>
    </source>
</evidence>
<name>A0A521DF76_9BACL</name>
<dbReference type="GO" id="GO:0009847">
    <property type="term" value="P:spore germination"/>
    <property type="evidence" value="ECO:0007669"/>
    <property type="project" value="InterPro"/>
</dbReference>
<dbReference type="Pfam" id="PF05504">
    <property type="entry name" value="Spore_GerAC"/>
    <property type="match status" value="1"/>
</dbReference>
<comment type="subcellular location">
    <subcellularLocation>
        <location evidence="1">Membrane</location>
        <topology evidence="1">Lipid-anchor</topology>
    </subcellularLocation>
</comment>
<dbReference type="EMBL" id="FXTI01000006">
    <property type="protein sequence ID" value="SMO70343.1"/>
    <property type="molecule type" value="Genomic_DNA"/>
</dbReference>
<dbReference type="InterPro" id="IPR038501">
    <property type="entry name" value="Spore_GerAC_C_sf"/>
</dbReference>
<evidence type="ECO:0000256" key="3">
    <source>
        <dbReference type="ARBA" id="ARBA00022544"/>
    </source>
</evidence>
<organism evidence="10 11">
    <name type="scientific">Melghirimyces algeriensis</name>
    <dbReference type="NCBI Taxonomy" id="910412"/>
    <lineage>
        <taxon>Bacteria</taxon>
        <taxon>Bacillati</taxon>
        <taxon>Bacillota</taxon>
        <taxon>Bacilli</taxon>
        <taxon>Bacillales</taxon>
        <taxon>Thermoactinomycetaceae</taxon>
        <taxon>Melghirimyces</taxon>
    </lineage>
</organism>
<evidence type="ECO:0000256" key="1">
    <source>
        <dbReference type="ARBA" id="ARBA00004635"/>
    </source>
</evidence>
<reference evidence="10 11" key="1">
    <citation type="submission" date="2017-05" db="EMBL/GenBank/DDBJ databases">
        <authorList>
            <person name="Varghese N."/>
            <person name="Submissions S."/>
        </authorList>
    </citation>
    <scope>NUCLEOTIDE SEQUENCE [LARGE SCALE GENOMIC DNA]</scope>
    <source>
        <strain evidence="10 11">DSM 45474</strain>
    </source>
</reference>
<dbReference type="PANTHER" id="PTHR35789:SF1">
    <property type="entry name" value="SPORE GERMINATION PROTEIN B3"/>
    <property type="match status" value="1"/>
</dbReference>
<evidence type="ECO:0000313" key="10">
    <source>
        <dbReference type="EMBL" id="SMO70343.1"/>
    </source>
</evidence>
<accession>A0A521DF76</accession>
<evidence type="ECO:0000256" key="5">
    <source>
        <dbReference type="ARBA" id="ARBA00023136"/>
    </source>
</evidence>
<dbReference type="PROSITE" id="PS51257">
    <property type="entry name" value="PROKAR_LIPOPROTEIN"/>
    <property type="match status" value="1"/>
</dbReference>
<keyword evidence="11" id="KW-1185">Reference proteome</keyword>
<dbReference type="Gene3D" id="3.30.300.210">
    <property type="entry name" value="Nutrient germinant receptor protein C, domain 3"/>
    <property type="match status" value="1"/>
</dbReference>
<keyword evidence="6" id="KW-0564">Palmitate</keyword>
<dbReference type="InterPro" id="IPR008844">
    <property type="entry name" value="Spore_GerAC-like"/>
</dbReference>
<dbReference type="NCBIfam" id="TIGR02887">
    <property type="entry name" value="spore_ger_x_C"/>
    <property type="match status" value="1"/>
</dbReference>
<proteinExistence type="inferred from homology"/>
<dbReference type="Proteomes" id="UP000315636">
    <property type="component" value="Unassembled WGS sequence"/>
</dbReference>
<gene>
    <name evidence="10" type="ORF">SAMN06264849_10632</name>
</gene>
<evidence type="ECO:0000256" key="6">
    <source>
        <dbReference type="ARBA" id="ARBA00023139"/>
    </source>
</evidence>
<protein>
    <submittedName>
        <fullName evidence="10">Germination protein, Ger(X)C family</fullName>
    </submittedName>
</protein>
<dbReference type="Pfam" id="PF25198">
    <property type="entry name" value="Spore_GerAC_N"/>
    <property type="match status" value="1"/>
</dbReference>
<evidence type="ECO:0000256" key="4">
    <source>
        <dbReference type="ARBA" id="ARBA00022729"/>
    </source>
</evidence>